<accession>F0WD35</accession>
<dbReference type="Pfam" id="PF01833">
    <property type="entry name" value="TIG"/>
    <property type="match status" value="4"/>
</dbReference>
<dbReference type="PANTHER" id="PTHR22625:SF61">
    <property type="entry name" value="HEPATOCYTE GROWTH FACTOR RECEPTOR"/>
    <property type="match status" value="1"/>
</dbReference>
<dbReference type="InterPro" id="IPR013783">
    <property type="entry name" value="Ig-like_fold"/>
</dbReference>
<dbReference type="GO" id="GO:0005886">
    <property type="term" value="C:plasma membrane"/>
    <property type="evidence" value="ECO:0007669"/>
    <property type="project" value="TreeGrafter"/>
</dbReference>
<dbReference type="GO" id="GO:0017154">
    <property type="term" value="F:semaphorin receptor activity"/>
    <property type="evidence" value="ECO:0007669"/>
    <property type="project" value="InterPro"/>
</dbReference>
<dbReference type="InterPro" id="IPR014756">
    <property type="entry name" value="Ig_E-set"/>
</dbReference>
<evidence type="ECO:0000259" key="1">
    <source>
        <dbReference type="Pfam" id="PF01833"/>
    </source>
</evidence>
<protein>
    <submittedName>
        <fullName evidence="2">Predicted protein putative</fullName>
    </submittedName>
</protein>
<feature type="domain" description="IPT/TIG" evidence="1">
    <location>
        <begin position="1388"/>
        <end position="1464"/>
    </location>
</feature>
<dbReference type="CDD" id="cd00102">
    <property type="entry name" value="IPT"/>
    <property type="match status" value="3"/>
</dbReference>
<feature type="domain" description="IPT/TIG" evidence="1">
    <location>
        <begin position="680"/>
        <end position="768"/>
    </location>
</feature>
<feature type="domain" description="IPT/TIG" evidence="1">
    <location>
        <begin position="1571"/>
        <end position="1637"/>
    </location>
</feature>
<dbReference type="HOGENOM" id="CLU_241982_0_0_1"/>
<feature type="domain" description="IPT/TIG" evidence="1">
    <location>
        <begin position="1191"/>
        <end position="1270"/>
    </location>
</feature>
<dbReference type="GO" id="GO:0030334">
    <property type="term" value="P:regulation of cell migration"/>
    <property type="evidence" value="ECO:0007669"/>
    <property type="project" value="TreeGrafter"/>
</dbReference>
<dbReference type="EMBL" id="FR824108">
    <property type="protein sequence ID" value="CCA19107.1"/>
    <property type="molecule type" value="Genomic_DNA"/>
</dbReference>
<name>F0WD35_9STRA</name>
<proteinExistence type="predicted"/>
<dbReference type="InterPro" id="IPR002909">
    <property type="entry name" value="IPT_dom"/>
</dbReference>
<dbReference type="GO" id="GO:0002116">
    <property type="term" value="C:semaphorin receptor complex"/>
    <property type="evidence" value="ECO:0007669"/>
    <property type="project" value="TreeGrafter"/>
</dbReference>
<organism evidence="2">
    <name type="scientific">Albugo laibachii Nc14</name>
    <dbReference type="NCBI Taxonomy" id="890382"/>
    <lineage>
        <taxon>Eukaryota</taxon>
        <taxon>Sar</taxon>
        <taxon>Stramenopiles</taxon>
        <taxon>Oomycota</taxon>
        <taxon>Peronosporomycetes</taxon>
        <taxon>Albuginales</taxon>
        <taxon>Albuginaceae</taxon>
        <taxon>Albugo</taxon>
    </lineage>
</organism>
<reference evidence="2" key="2">
    <citation type="submission" date="2011-02" db="EMBL/GenBank/DDBJ databases">
        <authorList>
            <person name="MacLean D."/>
        </authorList>
    </citation>
    <scope>NUCLEOTIDE SEQUENCE</scope>
</reference>
<dbReference type="CDD" id="cd00603">
    <property type="entry name" value="IPT_PCSR"/>
    <property type="match status" value="1"/>
</dbReference>
<evidence type="ECO:0000313" key="2">
    <source>
        <dbReference type="EMBL" id="CCA19107.1"/>
    </source>
</evidence>
<gene>
    <name evidence="2" type="primary">AlNc14C63G4556</name>
    <name evidence="2" type="ORF">ALNC14_052500</name>
</gene>
<dbReference type="InterPro" id="IPR031148">
    <property type="entry name" value="Plexin"/>
</dbReference>
<dbReference type="PANTHER" id="PTHR22625">
    <property type="entry name" value="PLEXIN"/>
    <property type="match status" value="1"/>
</dbReference>
<reference evidence="2" key="1">
    <citation type="journal article" date="2011" name="PLoS Biol.">
        <title>Gene gain and loss during evolution of obligate parasitism in the white rust pathogen of Arabidopsis thaliana.</title>
        <authorList>
            <person name="Kemen E."/>
            <person name="Gardiner A."/>
            <person name="Schultz-Larsen T."/>
            <person name="Kemen A.C."/>
            <person name="Balmuth A.L."/>
            <person name="Robert-Seilaniantz A."/>
            <person name="Bailey K."/>
            <person name="Holub E."/>
            <person name="Studholme D.J."/>
            <person name="Maclean D."/>
            <person name="Jones J.D."/>
        </authorList>
    </citation>
    <scope>NUCLEOTIDE SEQUENCE</scope>
</reference>
<dbReference type="Gene3D" id="2.60.40.10">
    <property type="entry name" value="Immunoglobulins"/>
    <property type="match status" value="7"/>
</dbReference>
<sequence length="1666" mass="183807">MNDTLIFTACLDPYESQAINQQNSMFSLLSTKSQQAAWNAMSIGNSSCLLDYLKWRKDLYKWSDCTLLGDKAFETSKRSFGFGHTIVIICTEDTSPPLLGLDLESGSIGMRSNVFNVMDVDQTEFSSATSISLITRTKVTLPQNTGPDSANGLSSNDDMQGQVIEAIVAVSGQDLNQQIDEVVLEIPKAKAMQSNYFFGLYANDMQPSSGTTYKQHTPMSTSFITHVIPRVVYFSGPKNVTFEILGYNFQHDSVCVINFKGRKYTDVPRVFVSGSKLICWVYIDEITHLNLSVVSSFQSFLSPQFVLVNVVAAIDLSVINPSTRLAHSDSTIMLKGVLADTGNGENIFCVLNGNHQYRPSSVKYDQVSCNLRNHPVEQYLELALLFSDNVIVSAGRFEVVPKPFISHHKVGIKNSTTIFDVFGSHFRNTSSLSCRVTGCVSTATIYVSKNHIQCTFAPSELMLMHEAHSVEVSVNGYDYTFKTDAQHLHPQTTSIAINPLNAVASTGATTISLEVHDIPPFYKYNCSFFDGLYTSPANLKSTMLFQCKAPIVPAPGISSISLVVVGFPNYAVTTQAFYFTEEPFITRIYPEISIVSRETLISVELRASKALSKGSLVCRFTSTTNGHVMTKSAKWASEIVAQCQTPISYEANAFFVQFSYNQQEFSVVTNTTIFSYVHIPRVYDAYPLVGFEMQNALVYLNASGFNAKFFSVCRFGNIRVLAKFISSTKLSCIVPAYHEEMSEPIQDVPLTVWINGARLSDSSWKFTYFKLPRVLKSTPEMAPVATNVMVKFLFSFDITYWINVFGPIVCQLGGSERNATIDARPHISIIMCEGIKSPLQPTVISIRAKFTNSDIQISLHELVIYSPPRFANVLPRYIAKSQTKFDLNVYGSNFFNASTLTCRLNGSNVIYTTATFVSARIILCHVRNTPLSSLMYSVGISLDGVHFYSSENHVNFIYSLKDTNQAVAATNPGFSHDQALLPSINALEVQASSLLSLQVASIQGSIEQLASNLLHSQSITLTIEHFPCREMSCEFPRFRLSEKKKSDTEVTSMKEAFISNKMRIFCVLPECRRNCFFCDESQSCGHILNDNDAVRWIERNAKFVSHWLATGSSAFSTGAAASVNVSDLVQIDNPRYGINTSAQSLLQFQPMKLPIQHASYGSQRSLTAIARQQESISTSLTRLPNTQAVIPIIKAITPVAVHLVVNNSGALGTITITGRNFIKGSTFRCFFGHMHGSKSCLVINDTSVACTIPSVLQVANYKISVSNDGFVMSQEMIWLCILPLPVITSMDPKTILQGSSVSLTIRLAVSDSDNPKCPKRELQYFCHTKTASTFHHVPAKMVTPYIITCPNLHWENNHSTRSLNVELYQDDHRVSANAISVLLVPPVSISHFYPRKGFSSGGTEVTVGVESNLQLELYTNVSCIFGNRSTLATIQNRGILKCTSPPAYPGTSRFLLSLDDLIPQQPFLFFEYAPTPLMIGMHPTFGFMEVENVVYVSGSGFRSLVDQESHCIIGNAYSKASILKDTLLSVRLAPYSSLKAGNVSVSCVLSGNLTLTLRGQFEFIPMPLLFSLKPSRGYAIASNSITIHGSGFRLSQRTSDLVCLFGDFTSKVTKLKSKQLSCEAPASSSTGVVDVSLGLIYKTSTGLMKVMRAASFVSLVYEYCGK</sequence>
<dbReference type="SUPFAM" id="SSF81296">
    <property type="entry name" value="E set domains"/>
    <property type="match status" value="4"/>
</dbReference>